<keyword evidence="2" id="KW-1185">Reference proteome</keyword>
<reference evidence="2" key="1">
    <citation type="journal article" date="2019" name="Int. J. Syst. Evol. Microbiol.">
        <title>The Global Catalogue of Microorganisms (GCM) 10K type strain sequencing project: providing services to taxonomists for standard genome sequencing and annotation.</title>
        <authorList>
            <consortium name="The Broad Institute Genomics Platform"/>
            <consortium name="The Broad Institute Genome Sequencing Center for Infectious Disease"/>
            <person name="Wu L."/>
            <person name="Ma J."/>
        </authorList>
    </citation>
    <scope>NUCLEOTIDE SEQUENCE [LARGE SCALE GENOMIC DNA]</scope>
    <source>
        <strain evidence="2">KCTC 12848</strain>
    </source>
</reference>
<dbReference type="Proteomes" id="UP001597425">
    <property type="component" value="Unassembled WGS sequence"/>
</dbReference>
<comment type="caution">
    <text evidence="1">The sequence shown here is derived from an EMBL/GenBank/DDBJ whole genome shotgun (WGS) entry which is preliminary data.</text>
</comment>
<evidence type="ECO:0000313" key="1">
    <source>
        <dbReference type="EMBL" id="MFD2312514.1"/>
    </source>
</evidence>
<gene>
    <name evidence="1" type="ORF">ACFSKX_19015</name>
</gene>
<protein>
    <submittedName>
        <fullName evidence="1">Cartilage oligomeric matrix protein</fullName>
    </submittedName>
</protein>
<sequence length="180" mass="18351">GDGDGIGDACDPDVVSCAPGELFEPIIDPNATVTSGDTGLTCLGCSITDEGNVINTNLDDAARISVPAGLTGSAFIQVTDTSQTYTGAHRVGFVVQNPDTLIDLTLLETITITTLLNGTEQESFTGSSLVALSILGGGDQALVSFDSTDDFNQVQIDLGSLVGLLNDLDVFSACVAPPAP</sequence>
<evidence type="ECO:0000313" key="2">
    <source>
        <dbReference type="Proteomes" id="UP001597425"/>
    </source>
</evidence>
<dbReference type="EMBL" id="JBHUJD010000049">
    <property type="protein sequence ID" value="MFD2312514.1"/>
    <property type="molecule type" value="Genomic_DNA"/>
</dbReference>
<name>A0ABW5EH86_9GAMM</name>
<organism evidence="1 2">
    <name type="scientific">Microbulbifer halophilus</name>
    <dbReference type="NCBI Taxonomy" id="453963"/>
    <lineage>
        <taxon>Bacteria</taxon>
        <taxon>Pseudomonadati</taxon>
        <taxon>Pseudomonadota</taxon>
        <taxon>Gammaproteobacteria</taxon>
        <taxon>Cellvibrionales</taxon>
        <taxon>Microbulbiferaceae</taxon>
        <taxon>Microbulbifer</taxon>
    </lineage>
</organism>
<feature type="non-terminal residue" evidence="1">
    <location>
        <position position="1"/>
    </location>
</feature>
<accession>A0ABW5EH86</accession>
<proteinExistence type="predicted"/>